<evidence type="ECO:0000256" key="6">
    <source>
        <dbReference type="ARBA" id="ARBA00022692"/>
    </source>
</evidence>
<dbReference type="RefSeq" id="WP_168818469.1">
    <property type="nucleotide sequence ID" value="NZ_CP051217.1"/>
</dbReference>
<dbReference type="AlphaFoldDB" id="A0A6H2DKG0"/>
<dbReference type="InterPro" id="IPR016174">
    <property type="entry name" value="Di-haem_cyt_TM"/>
</dbReference>
<keyword evidence="11 12" id="KW-0472">Membrane</keyword>
<evidence type="ECO:0000259" key="13">
    <source>
        <dbReference type="Pfam" id="PF01292"/>
    </source>
</evidence>
<evidence type="ECO:0000256" key="11">
    <source>
        <dbReference type="ARBA" id="ARBA00023136"/>
    </source>
</evidence>
<feature type="transmembrane region" description="Helical" evidence="12">
    <location>
        <begin position="193"/>
        <end position="214"/>
    </location>
</feature>
<feature type="transmembrane region" description="Helical" evidence="12">
    <location>
        <begin position="80"/>
        <end position="102"/>
    </location>
</feature>
<dbReference type="PRINTS" id="PR00161">
    <property type="entry name" value="NIHGNASECYTB"/>
</dbReference>
<evidence type="ECO:0000256" key="8">
    <source>
        <dbReference type="ARBA" id="ARBA00022982"/>
    </source>
</evidence>
<evidence type="ECO:0000256" key="7">
    <source>
        <dbReference type="ARBA" id="ARBA00022723"/>
    </source>
</evidence>
<keyword evidence="6 12" id="KW-0812">Transmembrane</keyword>
<gene>
    <name evidence="14" type="ORF">HF685_04445</name>
</gene>
<sequence length="234" mass="27073">MTNSTSKIRPKHRLTTRLWHWINALALIVLFMSGLNIFNAHPRLYWGEAGFNPGEAWLILERFPHWLTIPGYYSLADARLWHLFFAWVLAVGLTLFLVISLMNKHLQRDIHITRPEWRLSSIKADIAAHLKFDFNHGDRNYNYNVLQKFAYALVIFILIPLMIFTGITMSPAMNANWPWLLDVFGGRQSARSLHFIAAWGLFAFFVVHILLVLLSGPISQMRDMIFGGKETGHE</sequence>
<evidence type="ECO:0000256" key="10">
    <source>
        <dbReference type="ARBA" id="ARBA00023004"/>
    </source>
</evidence>
<dbReference type="GO" id="GO:0005506">
    <property type="term" value="F:iron ion binding"/>
    <property type="evidence" value="ECO:0007669"/>
    <property type="project" value="InterPro"/>
</dbReference>
<reference evidence="14 15" key="1">
    <citation type="submission" date="2020-04" db="EMBL/GenBank/DDBJ databases">
        <title>Genome sequence for Sphingorhabdus sp. strain M1.</title>
        <authorList>
            <person name="Park S.-J."/>
        </authorList>
    </citation>
    <scope>NUCLEOTIDE SEQUENCE [LARGE SCALE GENOMIC DNA]</scope>
    <source>
        <strain evidence="14 15">JK6</strain>
    </source>
</reference>
<evidence type="ECO:0000256" key="2">
    <source>
        <dbReference type="ARBA" id="ARBA00008622"/>
    </source>
</evidence>
<keyword evidence="3" id="KW-0813">Transport</keyword>
<feature type="transmembrane region" description="Helical" evidence="12">
    <location>
        <begin position="149"/>
        <end position="173"/>
    </location>
</feature>
<evidence type="ECO:0000313" key="14">
    <source>
        <dbReference type="EMBL" id="QJB68627.1"/>
    </source>
</evidence>
<evidence type="ECO:0000313" key="15">
    <source>
        <dbReference type="Proteomes" id="UP000501600"/>
    </source>
</evidence>
<evidence type="ECO:0000256" key="1">
    <source>
        <dbReference type="ARBA" id="ARBA00004651"/>
    </source>
</evidence>
<name>A0A6H2DKG0_9SPHN</name>
<dbReference type="SUPFAM" id="SSF81342">
    <property type="entry name" value="Transmembrane di-heme cytochromes"/>
    <property type="match status" value="1"/>
</dbReference>
<protein>
    <submittedName>
        <fullName evidence="14">DUF4405 domain-containing protein</fullName>
    </submittedName>
</protein>
<dbReference type="InterPro" id="IPR000516">
    <property type="entry name" value="Ni-dep_Hydgase_cyt-B"/>
</dbReference>
<dbReference type="KEGG" id="phao:HF685_04445"/>
<keyword evidence="9 12" id="KW-1133">Transmembrane helix</keyword>
<evidence type="ECO:0000256" key="3">
    <source>
        <dbReference type="ARBA" id="ARBA00022448"/>
    </source>
</evidence>
<dbReference type="PANTHER" id="PTHR30485">
    <property type="entry name" value="NI/FE-HYDROGENASE 1 B-TYPE CYTOCHROME SUBUNIT"/>
    <property type="match status" value="1"/>
</dbReference>
<evidence type="ECO:0000256" key="4">
    <source>
        <dbReference type="ARBA" id="ARBA00022475"/>
    </source>
</evidence>
<dbReference type="GO" id="GO:0009055">
    <property type="term" value="F:electron transfer activity"/>
    <property type="evidence" value="ECO:0007669"/>
    <property type="project" value="InterPro"/>
</dbReference>
<dbReference type="Pfam" id="PF01292">
    <property type="entry name" value="Ni_hydr_CYTB"/>
    <property type="match status" value="1"/>
</dbReference>
<feature type="transmembrane region" description="Helical" evidence="12">
    <location>
        <begin position="21"/>
        <end position="38"/>
    </location>
</feature>
<comment type="similarity">
    <text evidence="2">Belongs to the HupC/HyaC/HydC family.</text>
</comment>
<dbReference type="InterPro" id="IPR051542">
    <property type="entry name" value="Hydrogenase_cytochrome"/>
</dbReference>
<evidence type="ECO:0000256" key="12">
    <source>
        <dbReference type="SAM" id="Phobius"/>
    </source>
</evidence>
<dbReference type="PANTHER" id="PTHR30485:SF1">
    <property type="entry name" value="CYTOCHROME YDHU-RELATED"/>
    <property type="match status" value="1"/>
</dbReference>
<dbReference type="GO" id="GO:0005886">
    <property type="term" value="C:plasma membrane"/>
    <property type="evidence" value="ECO:0007669"/>
    <property type="project" value="UniProtKB-SubCell"/>
</dbReference>
<dbReference type="GO" id="GO:0022904">
    <property type="term" value="P:respiratory electron transport chain"/>
    <property type="evidence" value="ECO:0007669"/>
    <property type="project" value="InterPro"/>
</dbReference>
<evidence type="ECO:0000256" key="9">
    <source>
        <dbReference type="ARBA" id="ARBA00022989"/>
    </source>
</evidence>
<feature type="domain" description="Cytochrome b561 bacterial/Ni-hydrogenase" evidence="13">
    <location>
        <begin position="12"/>
        <end position="227"/>
    </location>
</feature>
<evidence type="ECO:0000256" key="5">
    <source>
        <dbReference type="ARBA" id="ARBA00022617"/>
    </source>
</evidence>
<keyword evidence="10" id="KW-0408">Iron</keyword>
<dbReference type="Proteomes" id="UP000501600">
    <property type="component" value="Chromosome"/>
</dbReference>
<dbReference type="EMBL" id="CP051217">
    <property type="protein sequence ID" value="QJB68627.1"/>
    <property type="molecule type" value="Genomic_DNA"/>
</dbReference>
<keyword evidence="7" id="KW-0479">Metal-binding</keyword>
<dbReference type="GO" id="GO:0020037">
    <property type="term" value="F:heme binding"/>
    <property type="evidence" value="ECO:0007669"/>
    <property type="project" value="TreeGrafter"/>
</dbReference>
<keyword evidence="15" id="KW-1185">Reference proteome</keyword>
<proteinExistence type="inferred from homology"/>
<keyword evidence="8" id="KW-0249">Electron transport</keyword>
<keyword evidence="5" id="KW-0349">Heme</keyword>
<organism evidence="14 15">
    <name type="scientific">Parasphingorhabdus halotolerans</name>
    <dbReference type="NCBI Taxonomy" id="2725558"/>
    <lineage>
        <taxon>Bacteria</taxon>
        <taxon>Pseudomonadati</taxon>
        <taxon>Pseudomonadota</taxon>
        <taxon>Alphaproteobacteria</taxon>
        <taxon>Sphingomonadales</taxon>
        <taxon>Sphingomonadaceae</taxon>
        <taxon>Parasphingorhabdus</taxon>
    </lineage>
</organism>
<comment type="subcellular location">
    <subcellularLocation>
        <location evidence="1">Cell membrane</location>
        <topology evidence="1">Multi-pass membrane protein</topology>
    </subcellularLocation>
</comment>
<dbReference type="InterPro" id="IPR011577">
    <property type="entry name" value="Cyt_b561_bac/Ni-Hgenase"/>
</dbReference>
<dbReference type="Gene3D" id="1.20.950.20">
    <property type="entry name" value="Transmembrane di-heme cytochromes, Chain C"/>
    <property type="match status" value="1"/>
</dbReference>
<keyword evidence="4" id="KW-1003">Cell membrane</keyword>
<accession>A0A6H2DKG0</accession>